<dbReference type="Gene3D" id="3.40.50.1820">
    <property type="entry name" value="alpha/beta hydrolase"/>
    <property type="match status" value="1"/>
</dbReference>
<proteinExistence type="inferred from homology"/>
<dbReference type="EC" id="3.1.2.22" evidence="2"/>
<reference evidence="9" key="1">
    <citation type="submission" date="2021-06" db="EMBL/GenBank/DDBJ databases">
        <authorList>
            <person name="Kallberg Y."/>
            <person name="Tangrot J."/>
            <person name="Rosling A."/>
        </authorList>
    </citation>
    <scope>NUCLEOTIDE SEQUENCE</scope>
    <source>
        <strain evidence="9">MT106</strain>
    </source>
</reference>
<dbReference type="InterPro" id="IPR050565">
    <property type="entry name" value="LYPA1-2/EST-like"/>
</dbReference>
<feature type="non-terminal residue" evidence="9">
    <location>
        <position position="97"/>
    </location>
</feature>
<feature type="non-terminal residue" evidence="9">
    <location>
        <position position="1"/>
    </location>
</feature>
<feature type="domain" description="Phospholipase/carboxylesterase/thioesterase" evidence="8">
    <location>
        <begin position="45"/>
        <end position="97"/>
    </location>
</feature>
<accession>A0A9N9DRF8</accession>
<dbReference type="PANTHER" id="PTHR10655:SF17">
    <property type="entry name" value="LYSOPHOSPHOLIPASE-LIKE PROTEIN 1"/>
    <property type="match status" value="1"/>
</dbReference>
<comment type="similarity">
    <text evidence="1">Belongs to the AB hydrolase superfamily. AB hydrolase 2 family.</text>
</comment>
<comment type="catalytic activity">
    <reaction evidence="7">
        <text>S-hexadecanoyl-L-cysteinyl-[protein] + H2O = L-cysteinyl-[protein] + hexadecanoate + H(+)</text>
        <dbReference type="Rhea" id="RHEA:19233"/>
        <dbReference type="Rhea" id="RHEA-COMP:10131"/>
        <dbReference type="Rhea" id="RHEA-COMP:11032"/>
        <dbReference type="ChEBI" id="CHEBI:7896"/>
        <dbReference type="ChEBI" id="CHEBI:15377"/>
        <dbReference type="ChEBI" id="CHEBI:15378"/>
        <dbReference type="ChEBI" id="CHEBI:29950"/>
        <dbReference type="ChEBI" id="CHEBI:74151"/>
        <dbReference type="EC" id="3.1.2.22"/>
    </reaction>
</comment>
<dbReference type="InterPro" id="IPR003140">
    <property type="entry name" value="PLipase/COase/thioEstase"/>
</dbReference>
<dbReference type="GO" id="GO:0005737">
    <property type="term" value="C:cytoplasm"/>
    <property type="evidence" value="ECO:0007669"/>
    <property type="project" value="TreeGrafter"/>
</dbReference>
<evidence type="ECO:0000256" key="7">
    <source>
        <dbReference type="ARBA" id="ARBA00047337"/>
    </source>
</evidence>
<evidence type="ECO:0000256" key="2">
    <source>
        <dbReference type="ARBA" id="ARBA00012423"/>
    </source>
</evidence>
<evidence type="ECO:0000313" key="9">
    <source>
        <dbReference type="EMBL" id="CAG8645442.1"/>
    </source>
</evidence>
<organism evidence="9 10">
    <name type="scientific">Ambispora gerdemannii</name>
    <dbReference type="NCBI Taxonomy" id="144530"/>
    <lineage>
        <taxon>Eukaryota</taxon>
        <taxon>Fungi</taxon>
        <taxon>Fungi incertae sedis</taxon>
        <taxon>Mucoromycota</taxon>
        <taxon>Glomeromycotina</taxon>
        <taxon>Glomeromycetes</taxon>
        <taxon>Archaeosporales</taxon>
        <taxon>Ambisporaceae</taxon>
        <taxon>Ambispora</taxon>
    </lineage>
</organism>
<name>A0A9N9DRF8_9GLOM</name>
<evidence type="ECO:0000259" key="8">
    <source>
        <dbReference type="Pfam" id="PF02230"/>
    </source>
</evidence>
<dbReference type="OrthoDB" id="2418081at2759"/>
<dbReference type="AlphaFoldDB" id="A0A9N9DRF8"/>
<evidence type="ECO:0000313" key="10">
    <source>
        <dbReference type="Proteomes" id="UP000789831"/>
    </source>
</evidence>
<evidence type="ECO:0000256" key="4">
    <source>
        <dbReference type="ARBA" id="ARBA00022801"/>
    </source>
</evidence>
<gene>
    <name evidence="9" type="ORF">AGERDE_LOCUS11175</name>
</gene>
<evidence type="ECO:0000256" key="6">
    <source>
        <dbReference type="ARBA" id="ARBA00031195"/>
    </source>
</evidence>
<dbReference type="Proteomes" id="UP000789831">
    <property type="component" value="Unassembled WGS sequence"/>
</dbReference>
<comment type="caution">
    <text evidence="9">The sequence shown here is derived from an EMBL/GenBank/DDBJ whole genome shotgun (WGS) entry which is preliminary data.</text>
</comment>
<keyword evidence="4" id="KW-0378">Hydrolase</keyword>
<dbReference type="InterPro" id="IPR029058">
    <property type="entry name" value="AB_hydrolase_fold"/>
</dbReference>
<dbReference type="GO" id="GO:0052689">
    <property type="term" value="F:carboxylic ester hydrolase activity"/>
    <property type="evidence" value="ECO:0007669"/>
    <property type="project" value="TreeGrafter"/>
</dbReference>
<evidence type="ECO:0000256" key="3">
    <source>
        <dbReference type="ARBA" id="ARBA00014923"/>
    </source>
</evidence>
<dbReference type="GO" id="GO:0008474">
    <property type="term" value="F:palmitoyl-(protein) hydrolase activity"/>
    <property type="evidence" value="ECO:0007669"/>
    <property type="project" value="UniProtKB-EC"/>
</dbReference>
<dbReference type="SUPFAM" id="SSF53474">
    <property type="entry name" value="alpha/beta-Hydrolases"/>
    <property type="match status" value="1"/>
</dbReference>
<dbReference type="PANTHER" id="PTHR10655">
    <property type="entry name" value="LYSOPHOSPHOLIPASE-RELATED"/>
    <property type="match status" value="1"/>
</dbReference>
<evidence type="ECO:0000256" key="5">
    <source>
        <dbReference type="ARBA" id="ARBA00029392"/>
    </source>
</evidence>
<evidence type="ECO:0000256" key="1">
    <source>
        <dbReference type="ARBA" id="ARBA00006499"/>
    </source>
</evidence>
<dbReference type="EMBL" id="CAJVPL010004270">
    <property type="protein sequence ID" value="CAG8645442.1"/>
    <property type="molecule type" value="Genomic_DNA"/>
</dbReference>
<dbReference type="Pfam" id="PF02230">
    <property type="entry name" value="Abhydrolase_2"/>
    <property type="match status" value="1"/>
</dbReference>
<keyword evidence="10" id="KW-1185">Reference proteome</keyword>
<protein>
    <recommendedName>
        <fullName evidence="3">Acyl-protein thioesterase 1</fullName>
        <ecNumber evidence="2">3.1.2.22</ecNumber>
    </recommendedName>
    <alternativeName>
        <fullName evidence="6">Palmitoyl-protein hydrolase</fullName>
    </alternativeName>
</protein>
<comment type="function">
    <text evidence="5">Hydrolyzes fatty acids from S-acylated cysteine residues in proteins with a strong preference for palmitoylated G-alpha proteins over other acyl substrates. Mediates the deacylation of G-alpha proteins such as GPA1 in vivo, but has weak or no activity toward palmitoylated Ras proteins. Has weak lysophospholipase activity in vitro; however such activity may not exist in vivo.</text>
</comment>
<sequence>MFSQSRAKPKKKELEPLKSVIIQPTANHSASVIFLHAPEIPVSLLKSVDQIKKIVQSEINSGISAEKIMVVGHSQGASVALAVGLTSDYRLAGIIGL</sequence>